<dbReference type="InterPro" id="IPR000182">
    <property type="entry name" value="GNAT_dom"/>
</dbReference>
<keyword evidence="2" id="KW-0012">Acyltransferase</keyword>
<dbReference type="PROSITE" id="PS51186">
    <property type="entry name" value="GNAT"/>
    <property type="match status" value="1"/>
</dbReference>
<feature type="region of interest" description="Disordered" evidence="4">
    <location>
        <begin position="1"/>
        <end position="62"/>
    </location>
</feature>
<accession>A0ABR3VIN0</accession>
<evidence type="ECO:0000313" key="7">
    <source>
        <dbReference type="Proteomes" id="UP001583172"/>
    </source>
</evidence>
<dbReference type="InterPro" id="IPR051531">
    <property type="entry name" value="N-acetyltransferase"/>
</dbReference>
<evidence type="ECO:0000256" key="4">
    <source>
        <dbReference type="SAM" id="MobiDB-lite"/>
    </source>
</evidence>
<dbReference type="Pfam" id="PF13302">
    <property type="entry name" value="Acetyltransf_3"/>
    <property type="match status" value="1"/>
</dbReference>
<dbReference type="InterPro" id="IPR016181">
    <property type="entry name" value="Acyl_CoA_acyltransferase"/>
</dbReference>
<organism evidence="6 7">
    <name type="scientific">Humicola insolens</name>
    <name type="common">Soft-rot fungus</name>
    <dbReference type="NCBI Taxonomy" id="85995"/>
    <lineage>
        <taxon>Eukaryota</taxon>
        <taxon>Fungi</taxon>
        <taxon>Dikarya</taxon>
        <taxon>Ascomycota</taxon>
        <taxon>Pezizomycotina</taxon>
        <taxon>Sordariomycetes</taxon>
        <taxon>Sordariomycetidae</taxon>
        <taxon>Sordariales</taxon>
        <taxon>Chaetomiaceae</taxon>
        <taxon>Mycothermus</taxon>
    </lineage>
</organism>
<feature type="compositionally biased region" description="Pro residues" evidence="4">
    <location>
        <begin position="10"/>
        <end position="21"/>
    </location>
</feature>
<name>A0ABR3VIN0_HUMIN</name>
<reference evidence="6 7" key="1">
    <citation type="journal article" date="2024" name="Commun. Biol.">
        <title>Comparative genomic analysis of thermophilic fungi reveals convergent evolutionary adaptations and gene losses.</title>
        <authorList>
            <person name="Steindorff A.S."/>
            <person name="Aguilar-Pontes M.V."/>
            <person name="Robinson A.J."/>
            <person name="Andreopoulos B."/>
            <person name="LaButti K."/>
            <person name="Kuo A."/>
            <person name="Mondo S."/>
            <person name="Riley R."/>
            <person name="Otillar R."/>
            <person name="Haridas S."/>
            <person name="Lipzen A."/>
            <person name="Grimwood J."/>
            <person name="Schmutz J."/>
            <person name="Clum A."/>
            <person name="Reid I.D."/>
            <person name="Moisan M.C."/>
            <person name="Butler G."/>
            <person name="Nguyen T.T.M."/>
            <person name="Dewar K."/>
            <person name="Conant G."/>
            <person name="Drula E."/>
            <person name="Henrissat B."/>
            <person name="Hansel C."/>
            <person name="Singer S."/>
            <person name="Hutchinson M.I."/>
            <person name="de Vries R.P."/>
            <person name="Natvig D.O."/>
            <person name="Powell A.J."/>
            <person name="Tsang A."/>
            <person name="Grigoriev I.V."/>
        </authorList>
    </citation>
    <scope>NUCLEOTIDE SEQUENCE [LARGE SCALE GENOMIC DNA]</scope>
    <source>
        <strain evidence="6 7">CBS 620.91</strain>
    </source>
</reference>
<comment type="caution">
    <text evidence="6">The sequence shown here is derived from an EMBL/GenBank/DDBJ whole genome shotgun (WGS) entry which is preliminary data.</text>
</comment>
<keyword evidence="1" id="KW-0808">Transferase</keyword>
<evidence type="ECO:0000259" key="5">
    <source>
        <dbReference type="PROSITE" id="PS51186"/>
    </source>
</evidence>
<sequence>MSTNDSSAPGPDPNPNQPPPAGSQTSPSPTPTPAPPPPPPPPPQPQSIPPELNPTNPFPEPTLVLTKSILRPLHASDAPALQRAADSPNVARFLSYRFSSPYTLPDAFQWIVYALRFRVPGYPEVIPSLGICDPETNTFLGGIGVKTREDVEKGCLEVGYWIGEESWGKGIMTEACKEYVRWLFKVYPGVNRLEAGVFSGNDASVKVLERAGFVYEGTRRKAAVKHGEVFDIVMYGLLREECEPLN</sequence>
<evidence type="ECO:0000313" key="6">
    <source>
        <dbReference type="EMBL" id="KAL1841611.1"/>
    </source>
</evidence>
<feature type="compositionally biased region" description="Pro residues" evidence="4">
    <location>
        <begin position="28"/>
        <end position="60"/>
    </location>
</feature>
<keyword evidence="7" id="KW-1185">Reference proteome</keyword>
<gene>
    <name evidence="6" type="ORF">VTJ49DRAFT_6788</name>
</gene>
<dbReference type="Proteomes" id="UP001583172">
    <property type="component" value="Unassembled WGS sequence"/>
</dbReference>
<evidence type="ECO:0000256" key="1">
    <source>
        <dbReference type="ARBA" id="ARBA00022679"/>
    </source>
</evidence>
<feature type="domain" description="N-acetyltransferase" evidence="5">
    <location>
        <begin position="68"/>
        <end position="239"/>
    </location>
</feature>
<dbReference type="EMBL" id="JAZGSY010000069">
    <property type="protein sequence ID" value="KAL1841611.1"/>
    <property type="molecule type" value="Genomic_DNA"/>
</dbReference>
<proteinExistence type="inferred from homology"/>
<protein>
    <recommendedName>
        <fullName evidence="5">N-acetyltransferase domain-containing protein</fullName>
    </recommendedName>
</protein>
<dbReference type="Gene3D" id="3.40.630.30">
    <property type="match status" value="1"/>
</dbReference>
<evidence type="ECO:0000256" key="2">
    <source>
        <dbReference type="ARBA" id="ARBA00023315"/>
    </source>
</evidence>
<comment type="similarity">
    <text evidence="3">Belongs to the acetyltransferase family. RimJ subfamily.</text>
</comment>
<dbReference type="SUPFAM" id="SSF55729">
    <property type="entry name" value="Acyl-CoA N-acyltransferases (Nat)"/>
    <property type="match status" value="1"/>
</dbReference>
<dbReference type="PANTHER" id="PTHR43792:SF8">
    <property type="entry name" value="[RIBOSOMAL PROTEIN US5]-ALANINE N-ACETYLTRANSFERASE"/>
    <property type="match status" value="1"/>
</dbReference>
<dbReference type="PANTHER" id="PTHR43792">
    <property type="entry name" value="GNAT FAMILY, PUTATIVE (AFU_ORTHOLOGUE AFUA_3G00765)-RELATED-RELATED"/>
    <property type="match status" value="1"/>
</dbReference>
<evidence type="ECO:0000256" key="3">
    <source>
        <dbReference type="ARBA" id="ARBA00038502"/>
    </source>
</evidence>